<dbReference type="Proteomes" id="UP000461670">
    <property type="component" value="Unassembled WGS sequence"/>
</dbReference>
<evidence type="ECO:0000256" key="4">
    <source>
        <dbReference type="ARBA" id="ARBA00022729"/>
    </source>
</evidence>
<feature type="domain" description="CopC" evidence="7">
    <location>
        <begin position="42"/>
        <end position="139"/>
    </location>
</feature>
<dbReference type="GO" id="GO:0005886">
    <property type="term" value="C:plasma membrane"/>
    <property type="evidence" value="ECO:0007669"/>
    <property type="project" value="TreeGrafter"/>
</dbReference>
<dbReference type="GO" id="GO:0042597">
    <property type="term" value="C:periplasmic space"/>
    <property type="evidence" value="ECO:0007669"/>
    <property type="project" value="UniProtKB-SubCell"/>
</dbReference>
<dbReference type="Gene3D" id="2.60.40.1220">
    <property type="match status" value="1"/>
</dbReference>
<gene>
    <name evidence="8" type="primary">yobA</name>
    <name evidence="8" type="ORF">GAK30_02179</name>
</gene>
<evidence type="ECO:0000256" key="2">
    <source>
        <dbReference type="ARBA" id="ARBA00010509"/>
    </source>
</evidence>
<reference evidence="9" key="1">
    <citation type="journal article" date="2020" name="MBio">
        <title>Horizontal gene transfer to a defensive symbiont with a reduced genome amongst a multipartite beetle microbiome.</title>
        <authorList>
            <person name="Waterworth S.C."/>
            <person name="Florez L.V."/>
            <person name="Rees E.R."/>
            <person name="Hertweck C."/>
            <person name="Kaltenpoth M."/>
            <person name="Kwan J.C."/>
        </authorList>
    </citation>
    <scope>NUCLEOTIDE SEQUENCE [LARGE SCALE GENOMIC DNA]</scope>
</reference>
<dbReference type="AlphaFoldDB" id="A0A7V8FNF7"/>
<keyword evidence="4" id="KW-0732">Signal</keyword>
<dbReference type="GO" id="GO:0006825">
    <property type="term" value="P:copper ion transport"/>
    <property type="evidence" value="ECO:0007669"/>
    <property type="project" value="InterPro"/>
</dbReference>
<dbReference type="GO" id="GO:0046688">
    <property type="term" value="P:response to copper ion"/>
    <property type="evidence" value="ECO:0007669"/>
    <property type="project" value="InterPro"/>
</dbReference>
<proteinExistence type="inferred from homology"/>
<evidence type="ECO:0000313" key="8">
    <source>
        <dbReference type="EMBL" id="KAF1020900.1"/>
    </source>
</evidence>
<dbReference type="Pfam" id="PF04234">
    <property type="entry name" value="CopC"/>
    <property type="match status" value="1"/>
</dbReference>
<dbReference type="SUPFAM" id="SSF81296">
    <property type="entry name" value="E set domains"/>
    <property type="match status" value="1"/>
</dbReference>
<dbReference type="PANTHER" id="PTHR34820">
    <property type="entry name" value="INNER MEMBRANE PROTEIN YEBZ"/>
    <property type="match status" value="1"/>
</dbReference>
<evidence type="ECO:0000256" key="6">
    <source>
        <dbReference type="ARBA" id="ARBA00023008"/>
    </source>
</evidence>
<keyword evidence="5" id="KW-0574">Periplasm</keyword>
<keyword evidence="6" id="KW-0186">Copper</keyword>
<dbReference type="InterPro" id="IPR014755">
    <property type="entry name" value="Cu-Rt/internalin_Ig-like"/>
</dbReference>
<dbReference type="InterPro" id="IPR007348">
    <property type="entry name" value="CopC_dom"/>
</dbReference>
<dbReference type="InterPro" id="IPR014756">
    <property type="entry name" value="Ig_E-set"/>
</dbReference>
<evidence type="ECO:0000259" key="7">
    <source>
        <dbReference type="Pfam" id="PF04234"/>
    </source>
</evidence>
<keyword evidence="3" id="KW-0479">Metal-binding</keyword>
<dbReference type="InterPro" id="IPR032694">
    <property type="entry name" value="CopC/D"/>
</dbReference>
<evidence type="ECO:0000256" key="3">
    <source>
        <dbReference type="ARBA" id="ARBA00022723"/>
    </source>
</evidence>
<comment type="subcellular location">
    <subcellularLocation>
        <location evidence="1">Periplasm</location>
    </subcellularLocation>
</comment>
<name>A0A7V8FNF7_9BURK</name>
<dbReference type="PANTHER" id="PTHR34820:SF4">
    <property type="entry name" value="INNER MEMBRANE PROTEIN YEBZ"/>
    <property type="match status" value="1"/>
</dbReference>
<comment type="similarity">
    <text evidence="2">Belongs to the CopC family.</text>
</comment>
<organism evidence="8 9">
    <name type="scientific">Paracidovorax wautersii</name>
    <dbReference type="NCBI Taxonomy" id="1177982"/>
    <lineage>
        <taxon>Bacteria</taxon>
        <taxon>Pseudomonadati</taxon>
        <taxon>Pseudomonadota</taxon>
        <taxon>Betaproteobacteria</taxon>
        <taxon>Burkholderiales</taxon>
        <taxon>Comamonadaceae</taxon>
        <taxon>Paracidovorax</taxon>
    </lineage>
</organism>
<dbReference type="GO" id="GO:0005507">
    <property type="term" value="F:copper ion binding"/>
    <property type="evidence" value="ECO:0007669"/>
    <property type="project" value="InterPro"/>
</dbReference>
<evidence type="ECO:0000313" key="9">
    <source>
        <dbReference type="Proteomes" id="UP000461670"/>
    </source>
</evidence>
<accession>A0A7V8FNF7</accession>
<dbReference type="NCBIfam" id="NF033814">
    <property type="entry name" value="copper_CopC"/>
    <property type="match status" value="1"/>
</dbReference>
<evidence type="ECO:0000256" key="5">
    <source>
        <dbReference type="ARBA" id="ARBA00022764"/>
    </source>
</evidence>
<sequence length="141" mass="14643">MSAAPGRPRQERTAGEGTPVSAVLLAALGMLAAMAAPPVWAHAHLGQASPASGARLQQAPEQVVLRFTEPLEAAFSAIEVSDAQGHPIDPASAKAAPGRDARELRLALPASLPAGRYTVKWKATSVDTHTTTGRYDFTIAP</sequence>
<evidence type="ECO:0000256" key="1">
    <source>
        <dbReference type="ARBA" id="ARBA00004418"/>
    </source>
</evidence>
<protein>
    <submittedName>
        <fullName evidence="8">Protein YobA</fullName>
    </submittedName>
</protein>
<comment type="caution">
    <text evidence="8">The sequence shown here is derived from an EMBL/GenBank/DDBJ whole genome shotgun (WGS) entry which is preliminary data.</text>
</comment>
<dbReference type="InterPro" id="IPR047685">
    <property type="entry name" value="CopC-like"/>
</dbReference>
<dbReference type="EMBL" id="WNDQ01000028">
    <property type="protein sequence ID" value="KAF1020900.1"/>
    <property type="molecule type" value="Genomic_DNA"/>
</dbReference>